<dbReference type="STRING" id="1105367.CG50_14390"/>
<dbReference type="SUPFAM" id="SSF81345">
    <property type="entry name" value="ABC transporter involved in vitamin B12 uptake, BtuC"/>
    <property type="match status" value="1"/>
</dbReference>
<evidence type="ECO:0000256" key="3">
    <source>
        <dbReference type="ARBA" id="ARBA00022448"/>
    </source>
</evidence>
<evidence type="ECO:0000256" key="8">
    <source>
        <dbReference type="SAM" id="Phobius"/>
    </source>
</evidence>
<feature type="transmembrane region" description="Helical" evidence="8">
    <location>
        <begin position="111"/>
        <end position="131"/>
    </location>
</feature>
<comment type="subcellular location">
    <subcellularLocation>
        <location evidence="1">Cell membrane</location>
        <topology evidence="1">Multi-pass membrane protein</topology>
    </subcellularLocation>
</comment>
<feature type="transmembrane region" description="Helical" evidence="8">
    <location>
        <begin position="276"/>
        <end position="294"/>
    </location>
</feature>
<dbReference type="eggNOG" id="COG4605">
    <property type="taxonomic scope" value="Bacteria"/>
</dbReference>
<feature type="transmembrane region" description="Helical" evidence="8">
    <location>
        <begin position="12"/>
        <end position="31"/>
    </location>
</feature>
<gene>
    <name evidence="9" type="ORF">CG50_14390</name>
</gene>
<feature type="transmembrane region" description="Helical" evidence="8">
    <location>
        <begin position="252"/>
        <end position="269"/>
    </location>
</feature>
<evidence type="ECO:0000256" key="6">
    <source>
        <dbReference type="ARBA" id="ARBA00022989"/>
    </source>
</evidence>
<feature type="transmembrane region" description="Helical" evidence="8">
    <location>
        <begin position="300"/>
        <end position="321"/>
    </location>
</feature>
<dbReference type="GO" id="GO:0033214">
    <property type="term" value="P:siderophore-iron import into cell"/>
    <property type="evidence" value="ECO:0007669"/>
    <property type="project" value="TreeGrafter"/>
</dbReference>
<dbReference type="OrthoDB" id="9796260at2"/>
<proteinExistence type="inferred from homology"/>
<dbReference type="PANTHER" id="PTHR30472">
    <property type="entry name" value="FERRIC ENTEROBACTIN TRANSPORT SYSTEM PERMEASE PROTEIN"/>
    <property type="match status" value="1"/>
</dbReference>
<evidence type="ECO:0000256" key="2">
    <source>
        <dbReference type="ARBA" id="ARBA00007935"/>
    </source>
</evidence>
<keyword evidence="3" id="KW-0813">Transport</keyword>
<dbReference type="AlphaFoldDB" id="A0A086Y1E8"/>
<keyword evidence="10" id="KW-1185">Reference proteome</keyword>
<organism evidence="9 10">
    <name type="scientific">Paenirhodobacter enshiensis</name>
    <dbReference type="NCBI Taxonomy" id="1105367"/>
    <lineage>
        <taxon>Bacteria</taxon>
        <taxon>Pseudomonadati</taxon>
        <taxon>Pseudomonadota</taxon>
        <taxon>Alphaproteobacteria</taxon>
        <taxon>Rhodobacterales</taxon>
        <taxon>Rhodobacter group</taxon>
        <taxon>Paenirhodobacter</taxon>
    </lineage>
</organism>
<feature type="transmembrane region" description="Helical" evidence="8">
    <location>
        <begin position="228"/>
        <end position="246"/>
    </location>
</feature>
<reference evidence="9 10" key="1">
    <citation type="submission" date="2014-03" db="EMBL/GenBank/DDBJ databases">
        <title>Genome of Paenirhodobacter enshiensis DW2-9.</title>
        <authorList>
            <person name="Wang D."/>
            <person name="Wang G."/>
        </authorList>
    </citation>
    <scope>NUCLEOTIDE SEQUENCE [LARGE SCALE GENOMIC DNA]</scope>
    <source>
        <strain evidence="9 10">DW2-9</strain>
    </source>
</reference>
<dbReference type="Gene3D" id="1.10.3470.10">
    <property type="entry name" value="ABC transporter involved in vitamin B12 uptake, BtuC"/>
    <property type="match status" value="1"/>
</dbReference>
<dbReference type="InterPro" id="IPR000522">
    <property type="entry name" value="ABC_transptr_permease_BtuC"/>
</dbReference>
<dbReference type="GO" id="GO:0005886">
    <property type="term" value="C:plasma membrane"/>
    <property type="evidence" value="ECO:0007669"/>
    <property type="project" value="UniProtKB-SubCell"/>
</dbReference>
<evidence type="ECO:0000313" key="9">
    <source>
        <dbReference type="EMBL" id="KFI28098.1"/>
    </source>
</evidence>
<feature type="transmembrane region" description="Helical" evidence="8">
    <location>
        <begin position="143"/>
        <end position="165"/>
    </location>
</feature>
<keyword evidence="4" id="KW-1003">Cell membrane</keyword>
<dbReference type="RefSeq" id="WP_036636146.1">
    <property type="nucleotide sequence ID" value="NZ_JFZB01000007.1"/>
</dbReference>
<keyword evidence="6 8" id="KW-1133">Transmembrane helix</keyword>
<evidence type="ECO:0000256" key="5">
    <source>
        <dbReference type="ARBA" id="ARBA00022692"/>
    </source>
</evidence>
<feature type="transmembrane region" description="Helical" evidence="8">
    <location>
        <begin position="185"/>
        <end position="207"/>
    </location>
</feature>
<accession>A0A086Y1E8</accession>
<dbReference type="PANTHER" id="PTHR30472:SF19">
    <property type="entry name" value="PETROBACTIN IMPORT SYSTEM PERMEASE PROTEIN YCLO"/>
    <property type="match status" value="1"/>
</dbReference>
<keyword evidence="5 8" id="KW-0812">Transmembrane</keyword>
<evidence type="ECO:0000313" key="10">
    <source>
        <dbReference type="Proteomes" id="UP000028824"/>
    </source>
</evidence>
<feature type="transmembrane region" description="Helical" evidence="8">
    <location>
        <begin position="51"/>
        <end position="70"/>
    </location>
</feature>
<evidence type="ECO:0000256" key="1">
    <source>
        <dbReference type="ARBA" id="ARBA00004651"/>
    </source>
</evidence>
<comment type="similarity">
    <text evidence="2">Belongs to the binding-protein-dependent transport system permease family. FecCD subfamily.</text>
</comment>
<feature type="transmembrane region" description="Helical" evidence="8">
    <location>
        <begin position="82"/>
        <end position="105"/>
    </location>
</feature>
<comment type="caution">
    <text evidence="9">The sequence shown here is derived from an EMBL/GenBank/DDBJ whole genome shotgun (WGS) entry which is preliminary data.</text>
</comment>
<dbReference type="InterPro" id="IPR037294">
    <property type="entry name" value="ABC_BtuC-like"/>
</dbReference>
<name>A0A086Y1E8_9RHOB</name>
<keyword evidence="7 8" id="KW-0472">Membrane</keyword>
<evidence type="ECO:0000256" key="7">
    <source>
        <dbReference type="ARBA" id="ARBA00023136"/>
    </source>
</evidence>
<dbReference type="Proteomes" id="UP000028824">
    <property type="component" value="Unassembled WGS sequence"/>
</dbReference>
<protein>
    <submittedName>
        <fullName evidence="9">Enterobactin ABC transporter permease</fullName>
    </submittedName>
</protein>
<dbReference type="Pfam" id="PF01032">
    <property type="entry name" value="FecCD"/>
    <property type="match status" value="1"/>
</dbReference>
<evidence type="ECO:0000256" key="4">
    <source>
        <dbReference type="ARBA" id="ARBA00022475"/>
    </source>
</evidence>
<dbReference type="EMBL" id="JFZB01000007">
    <property type="protein sequence ID" value="KFI28098.1"/>
    <property type="molecule type" value="Genomic_DNA"/>
</dbReference>
<sequence length="326" mass="33762">MSPERISPDRTGLRLAVLTLLLLVAVLGWLFQGLAGNRAFILGLRLDRLQALALIGAAVAVATVLFQTVAQNRILTPSIMGFDALYVMVQTLAVAGLGITGYTTLPAGAKFLAEAALMTAMAVMLFGTLLGRGGGGANDIGRTILTGVILGILFRSAASLGARLLDPNAYAVVQAVSFANFGKPAAGLTLWAAAIVVPAIAVALWLGPRLDVLGLGRERAVSLGLGHRRLVVGVLVLVAVLVAASTALVGPVTFFGLIVAGLAQALFPGAPHRVRLCAAMLLACLMLIGGQWLFERGLGQRATLSVVIEFAGGLMFLALLLKGRLR</sequence>
<dbReference type="GO" id="GO:0022857">
    <property type="term" value="F:transmembrane transporter activity"/>
    <property type="evidence" value="ECO:0007669"/>
    <property type="project" value="InterPro"/>
</dbReference>